<dbReference type="OrthoDB" id="62120at2759"/>
<dbReference type="Gene3D" id="3.20.20.80">
    <property type="entry name" value="Glycosidases"/>
    <property type="match status" value="1"/>
</dbReference>
<comment type="similarity">
    <text evidence="1 4">Belongs to the glycosyl hydrolase 5 (cellulase A) family.</text>
</comment>
<dbReference type="GeneID" id="19319741"/>
<dbReference type="GO" id="GO:0009251">
    <property type="term" value="P:glucan catabolic process"/>
    <property type="evidence" value="ECO:0007669"/>
    <property type="project" value="TreeGrafter"/>
</dbReference>
<evidence type="ECO:0000256" key="5">
    <source>
        <dbReference type="SAM" id="SignalP"/>
    </source>
</evidence>
<protein>
    <recommendedName>
        <fullName evidence="6">Glycoside hydrolase family 5 domain-containing protein</fullName>
    </recommendedName>
</protein>
<dbReference type="eggNOG" id="ENOG502QPYU">
    <property type="taxonomic scope" value="Eukaryota"/>
</dbReference>
<dbReference type="InterPro" id="IPR017853">
    <property type="entry name" value="GH"/>
</dbReference>
<accession>A0A061H315</accession>
<feature type="chain" id="PRO_5001599415" description="Glycoside hydrolase family 5 domain-containing protein" evidence="5">
    <location>
        <begin position="21"/>
        <end position="531"/>
    </location>
</feature>
<feature type="domain" description="Glycoside hydrolase family 5" evidence="6">
    <location>
        <begin position="195"/>
        <end position="423"/>
    </location>
</feature>
<keyword evidence="3 4" id="KW-0326">Glycosidase</keyword>
<dbReference type="Proteomes" id="UP000053664">
    <property type="component" value="Unassembled WGS sequence"/>
</dbReference>
<keyword evidence="2 4" id="KW-0378">Hydrolase</keyword>
<evidence type="ECO:0000256" key="3">
    <source>
        <dbReference type="ARBA" id="ARBA00023295"/>
    </source>
</evidence>
<gene>
    <name evidence="7" type="ORF">PFL1_05654</name>
</gene>
<reference evidence="7 8" key="1">
    <citation type="journal article" date="2013" name="Plant Cell">
        <title>The transition from a phytopathogenic smut ancestor to an anamorphic biocontrol agent deciphered by comparative whole-genome analysis.</title>
        <authorList>
            <person name="Lefebvre F."/>
            <person name="Joly D.L."/>
            <person name="Labbe C."/>
            <person name="Teichmann B."/>
            <person name="Linning R."/>
            <person name="Belzile F."/>
            <person name="Bakkeren G."/>
            <person name="Belanger R.R."/>
        </authorList>
    </citation>
    <scope>NUCLEOTIDE SEQUENCE [LARGE SCALE GENOMIC DNA]</scope>
    <source>
        <strain evidence="7 8">PF-1</strain>
    </source>
</reference>
<evidence type="ECO:0000313" key="7">
    <source>
        <dbReference type="EMBL" id="EPQ26674.1"/>
    </source>
</evidence>
<organism evidence="7 8">
    <name type="scientific">Pseudozyma flocculosa PF-1</name>
    <dbReference type="NCBI Taxonomy" id="1277687"/>
    <lineage>
        <taxon>Eukaryota</taxon>
        <taxon>Fungi</taxon>
        <taxon>Dikarya</taxon>
        <taxon>Basidiomycota</taxon>
        <taxon>Ustilaginomycotina</taxon>
        <taxon>Ustilaginomycetes</taxon>
        <taxon>Ustilaginales</taxon>
        <taxon>Ustilaginaceae</taxon>
        <taxon>Pseudozyma</taxon>
    </lineage>
</organism>
<dbReference type="GO" id="GO:0005576">
    <property type="term" value="C:extracellular region"/>
    <property type="evidence" value="ECO:0007669"/>
    <property type="project" value="TreeGrafter"/>
</dbReference>
<dbReference type="PANTHER" id="PTHR31297">
    <property type="entry name" value="GLUCAN ENDO-1,6-BETA-GLUCOSIDASE B"/>
    <property type="match status" value="1"/>
</dbReference>
<dbReference type="AlphaFoldDB" id="A0A061H315"/>
<dbReference type="InterPro" id="IPR001547">
    <property type="entry name" value="Glyco_hydro_5"/>
</dbReference>
<dbReference type="PANTHER" id="PTHR31297:SF42">
    <property type="entry name" value="GLYCOSIDE HYDROLASE FAMILY 5 DOMAIN-CONTAINING PROTEIN"/>
    <property type="match status" value="1"/>
</dbReference>
<proteinExistence type="inferred from homology"/>
<dbReference type="KEGG" id="pfp:PFL1_05654"/>
<dbReference type="Pfam" id="PF00150">
    <property type="entry name" value="Cellulase"/>
    <property type="match status" value="1"/>
</dbReference>
<dbReference type="RefSeq" id="XP_007881381.1">
    <property type="nucleotide sequence ID" value="XM_007883190.1"/>
</dbReference>
<dbReference type="HOGENOM" id="CLU_004624_0_2_1"/>
<name>A0A061H315_9BASI</name>
<dbReference type="GO" id="GO:0009986">
    <property type="term" value="C:cell surface"/>
    <property type="evidence" value="ECO:0007669"/>
    <property type="project" value="TreeGrafter"/>
</dbReference>
<evidence type="ECO:0000256" key="1">
    <source>
        <dbReference type="ARBA" id="ARBA00005641"/>
    </source>
</evidence>
<dbReference type="InterPro" id="IPR050386">
    <property type="entry name" value="Glycosyl_hydrolase_5"/>
</dbReference>
<evidence type="ECO:0000256" key="2">
    <source>
        <dbReference type="ARBA" id="ARBA00022801"/>
    </source>
</evidence>
<evidence type="ECO:0000256" key="4">
    <source>
        <dbReference type="RuleBase" id="RU361153"/>
    </source>
</evidence>
<evidence type="ECO:0000313" key="8">
    <source>
        <dbReference type="Proteomes" id="UP000053664"/>
    </source>
</evidence>
<dbReference type="SUPFAM" id="SSF51445">
    <property type="entry name" value="(Trans)glycosidases"/>
    <property type="match status" value="1"/>
</dbReference>
<keyword evidence="5" id="KW-0732">Signal</keyword>
<dbReference type="EMBL" id="KE361643">
    <property type="protein sequence ID" value="EPQ26674.1"/>
    <property type="molecule type" value="Genomic_DNA"/>
</dbReference>
<dbReference type="GO" id="GO:0008422">
    <property type="term" value="F:beta-glucosidase activity"/>
    <property type="evidence" value="ECO:0007669"/>
    <property type="project" value="TreeGrafter"/>
</dbReference>
<sequence length="531" mass="57879">MKLALFSCVALAMAMPAAMAKTTIEYTDKTLALPIMASSRGASSVVPTKMGTAFFPEVLDILPHGFLPRSVEVPKPRGYQNKRQIKHQNEKRTLAAAASANNDSQLLARDDAAAAAAAMASPLATRAAPQLRFGYGGQKVRGVSLGGWLVVENFIAPSVYDQTGNPKIIDEWSFGSLQSRSRAASILQRHLDTFVTEDDFRQIAQLGLNHVRIPIGYWAFEVAQGEPFVKLNQWDKLKQAAAWASKYNLKVLVDLHAIPGSANGYDHGGRKGVNSFASKKSNLQRTLAILNTMSKEFSQPRYANSVAAIELVNEPILDDKTLLDLYYKGYDAVRNPNGVDAAQSPLLVVVGDGFKSPAYGSGFWNGKFPVPQYEGVALDSHIYTIFDDDSIRLKSADRIGFYCSLKSKWAAANNNLYSIVGEWTPAFTDCAVGLNGRGTGARYDGTFAGSRGRIRSCGPKSGSASGFSDGYKTLLGKMWEAQVDANEGGSGWIMWTWKTEPGKAEDWSYQKGVEYGWIPRDPTARPNGIRC</sequence>
<evidence type="ECO:0000259" key="6">
    <source>
        <dbReference type="Pfam" id="PF00150"/>
    </source>
</evidence>
<feature type="signal peptide" evidence="5">
    <location>
        <begin position="1"/>
        <end position="20"/>
    </location>
</feature>